<sequence length="402" mass="44609">MDPRSIYSTIFESPGGHTSRFICNYGAQPLVSNIFSIAEKEILQIQPHGLESEINVWQKVIETKNTIENIVERFERMNDASSGFLEYFPAWSRSRKVTIEELNKCADSIDKTKFIGNITTLVGSSMGFLGGAALIGSFLFPPLLPLAVGGGIASGLGGAAVFGTSVTELVLLKNRMNEAKAFIEKDLEEFRPLQAWFDRSDELMEALLDVLDFDLLQTLCEQGRVFHEKYKLHKYKIDKMMPYLKKLVNLLLKGNLMAKFGLACTPVVISFVLTMFLVPMGDRILCDRIQLLQRLTIGMMSGVDAGVNLGRATYIAGKMAKNAFRGVPTVAENIPRLFSRSFKVFAGIGIALDATSVILTSIDLQNGSLSEQGKELKKAARCLQEEYDRVDQVHTSLRVVVF</sequence>
<proteinExistence type="inferred from homology"/>
<keyword evidence="2" id="KW-0472">Membrane</keyword>
<protein>
    <recommendedName>
        <fullName evidence="5">Apolipoprotein L3</fullName>
    </recommendedName>
</protein>
<accession>A0AAV4TEJ7</accession>
<keyword evidence="2" id="KW-0812">Transmembrane</keyword>
<evidence type="ECO:0008006" key="5">
    <source>
        <dbReference type="Google" id="ProtNLM"/>
    </source>
</evidence>
<evidence type="ECO:0000313" key="3">
    <source>
        <dbReference type="EMBL" id="GIY42393.1"/>
    </source>
</evidence>
<gene>
    <name evidence="3" type="primary">AVEN_160867_1</name>
    <name evidence="3" type="ORF">CEXT_460111</name>
</gene>
<dbReference type="GO" id="GO:0008289">
    <property type="term" value="F:lipid binding"/>
    <property type="evidence" value="ECO:0007669"/>
    <property type="project" value="InterPro"/>
</dbReference>
<comment type="caution">
    <text evidence="3">The sequence shown here is derived from an EMBL/GenBank/DDBJ whole genome shotgun (WGS) entry which is preliminary data.</text>
</comment>
<dbReference type="GO" id="GO:0005576">
    <property type="term" value="C:extracellular region"/>
    <property type="evidence" value="ECO:0007669"/>
    <property type="project" value="InterPro"/>
</dbReference>
<comment type="similarity">
    <text evidence="1">Belongs to the apolipoprotein L family.</text>
</comment>
<organism evidence="3 4">
    <name type="scientific">Caerostris extrusa</name>
    <name type="common">Bark spider</name>
    <name type="synonym">Caerostris bankana</name>
    <dbReference type="NCBI Taxonomy" id="172846"/>
    <lineage>
        <taxon>Eukaryota</taxon>
        <taxon>Metazoa</taxon>
        <taxon>Ecdysozoa</taxon>
        <taxon>Arthropoda</taxon>
        <taxon>Chelicerata</taxon>
        <taxon>Arachnida</taxon>
        <taxon>Araneae</taxon>
        <taxon>Araneomorphae</taxon>
        <taxon>Entelegynae</taxon>
        <taxon>Araneoidea</taxon>
        <taxon>Araneidae</taxon>
        <taxon>Caerostris</taxon>
    </lineage>
</organism>
<feature type="transmembrane region" description="Helical" evidence="2">
    <location>
        <begin position="118"/>
        <end position="140"/>
    </location>
</feature>
<evidence type="ECO:0000313" key="4">
    <source>
        <dbReference type="Proteomes" id="UP001054945"/>
    </source>
</evidence>
<feature type="transmembrane region" description="Helical" evidence="2">
    <location>
        <begin position="256"/>
        <end position="278"/>
    </location>
</feature>
<evidence type="ECO:0000256" key="1">
    <source>
        <dbReference type="ARBA" id="ARBA00010090"/>
    </source>
</evidence>
<dbReference type="InterPro" id="IPR008405">
    <property type="entry name" value="ApoL"/>
</dbReference>
<dbReference type="GO" id="GO:0042157">
    <property type="term" value="P:lipoprotein metabolic process"/>
    <property type="evidence" value="ECO:0007669"/>
    <property type="project" value="InterPro"/>
</dbReference>
<dbReference type="EMBL" id="BPLR01010845">
    <property type="protein sequence ID" value="GIY42393.1"/>
    <property type="molecule type" value="Genomic_DNA"/>
</dbReference>
<dbReference type="AlphaFoldDB" id="A0AAV4TEJ7"/>
<dbReference type="PANTHER" id="PTHR14096">
    <property type="entry name" value="APOLIPOPROTEIN L"/>
    <property type="match status" value="1"/>
</dbReference>
<dbReference type="PANTHER" id="PTHR14096:SF28">
    <property type="entry name" value="APOLIPOPROTEIN L, 1-RELATED"/>
    <property type="match status" value="1"/>
</dbReference>
<keyword evidence="4" id="KW-1185">Reference proteome</keyword>
<dbReference type="GO" id="GO:0006869">
    <property type="term" value="P:lipid transport"/>
    <property type="evidence" value="ECO:0007669"/>
    <property type="project" value="InterPro"/>
</dbReference>
<dbReference type="Proteomes" id="UP001054945">
    <property type="component" value="Unassembled WGS sequence"/>
</dbReference>
<keyword evidence="2" id="KW-1133">Transmembrane helix</keyword>
<evidence type="ECO:0000256" key="2">
    <source>
        <dbReference type="SAM" id="Phobius"/>
    </source>
</evidence>
<name>A0AAV4TEJ7_CAEEX</name>
<feature type="transmembrane region" description="Helical" evidence="2">
    <location>
        <begin position="146"/>
        <end position="172"/>
    </location>
</feature>
<dbReference type="GO" id="GO:0016020">
    <property type="term" value="C:membrane"/>
    <property type="evidence" value="ECO:0007669"/>
    <property type="project" value="TreeGrafter"/>
</dbReference>
<reference evidence="3 4" key="1">
    <citation type="submission" date="2021-06" db="EMBL/GenBank/DDBJ databases">
        <title>Caerostris extrusa draft genome.</title>
        <authorList>
            <person name="Kono N."/>
            <person name="Arakawa K."/>
        </authorList>
    </citation>
    <scope>NUCLEOTIDE SEQUENCE [LARGE SCALE GENOMIC DNA]</scope>
</reference>